<dbReference type="InterPro" id="IPR039420">
    <property type="entry name" value="WalR-like"/>
</dbReference>
<dbReference type="Gene3D" id="3.40.50.2300">
    <property type="match status" value="1"/>
</dbReference>
<organism evidence="5 6">
    <name type="scientific">Maridesulfovibrio ferrireducens</name>
    <dbReference type="NCBI Taxonomy" id="246191"/>
    <lineage>
        <taxon>Bacteria</taxon>
        <taxon>Pseudomonadati</taxon>
        <taxon>Thermodesulfobacteriota</taxon>
        <taxon>Desulfovibrionia</taxon>
        <taxon>Desulfovibrionales</taxon>
        <taxon>Desulfovibrionaceae</taxon>
        <taxon>Maridesulfovibrio</taxon>
    </lineage>
</organism>
<dbReference type="CDD" id="cd17532">
    <property type="entry name" value="REC_LytTR_AlgR-like"/>
    <property type="match status" value="1"/>
</dbReference>
<dbReference type="SMART" id="SM00850">
    <property type="entry name" value="LytTR"/>
    <property type="match status" value="1"/>
</dbReference>
<dbReference type="Pfam" id="PF04397">
    <property type="entry name" value="LytTR"/>
    <property type="match status" value="1"/>
</dbReference>
<evidence type="ECO:0000259" key="3">
    <source>
        <dbReference type="PROSITE" id="PS50110"/>
    </source>
</evidence>
<dbReference type="RefSeq" id="WP_092163134.1">
    <property type="nucleotide sequence ID" value="NZ_FNGA01000006.1"/>
</dbReference>
<accession>A0A1G9L985</accession>
<dbReference type="SUPFAM" id="SSF52172">
    <property type="entry name" value="CheY-like"/>
    <property type="match status" value="1"/>
</dbReference>
<sequence length="263" mass="30045">MAAKQKIRCILIDDEAPALDELNYLLSEFNDIEIIRTATSATQGIKLIQEEEPDLVFLDIQMPGKNGFHVLQEIMQFPNPPLVIFATAYDEYALRAFEENAVDYILKPFSQERISKSLERVRCLLFANCTEKVEVPNMNALLSGMGLGHNVLRISVEGNGRILLLEPAEVILCRMEDRKIMVYTAEDIFPCYGDKTLDKLEERLQGQPFFKANRGELVNLTHVRDFAPWFNGKYVLTMNNIQENEVIISKGRVKSFRERLGLA</sequence>
<dbReference type="AlphaFoldDB" id="A0A1G9L985"/>
<dbReference type="SMART" id="SM00448">
    <property type="entry name" value="REC"/>
    <property type="match status" value="1"/>
</dbReference>
<dbReference type="OrthoDB" id="1490554at2"/>
<evidence type="ECO:0000256" key="2">
    <source>
        <dbReference type="PROSITE-ProRule" id="PRU00169"/>
    </source>
</evidence>
<dbReference type="InterPro" id="IPR007492">
    <property type="entry name" value="LytTR_DNA-bd_dom"/>
</dbReference>
<keyword evidence="6" id="KW-1185">Reference proteome</keyword>
<gene>
    <name evidence="5" type="ORF">SAMN05660337_3338</name>
</gene>
<evidence type="ECO:0000256" key="1">
    <source>
        <dbReference type="ARBA" id="ARBA00023125"/>
    </source>
</evidence>
<dbReference type="Gene3D" id="2.40.50.1020">
    <property type="entry name" value="LytTr DNA-binding domain"/>
    <property type="match status" value="1"/>
</dbReference>
<feature type="domain" description="HTH LytTR-type" evidence="4">
    <location>
        <begin position="154"/>
        <end position="262"/>
    </location>
</feature>
<dbReference type="Proteomes" id="UP000199053">
    <property type="component" value="Unassembled WGS sequence"/>
</dbReference>
<evidence type="ECO:0000313" key="6">
    <source>
        <dbReference type="Proteomes" id="UP000199053"/>
    </source>
</evidence>
<dbReference type="PANTHER" id="PTHR48111">
    <property type="entry name" value="REGULATOR OF RPOS"/>
    <property type="match status" value="1"/>
</dbReference>
<dbReference type="STRING" id="246191.SAMN05660337_3338"/>
<dbReference type="GO" id="GO:0000156">
    <property type="term" value="F:phosphorelay response regulator activity"/>
    <property type="evidence" value="ECO:0007669"/>
    <property type="project" value="TreeGrafter"/>
</dbReference>
<dbReference type="PROSITE" id="PS50110">
    <property type="entry name" value="RESPONSE_REGULATORY"/>
    <property type="match status" value="1"/>
</dbReference>
<keyword evidence="1" id="KW-0238">DNA-binding</keyword>
<protein>
    <submittedName>
        <fullName evidence="5">Two component transcriptional regulator, LytTR family</fullName>
    </submittedName>
</protein>
<dbReference type="GO" id="GO:0032993">
    <property type="term" value="C:protein-DNA complex"/>
    <property type="evidence" value="ECO:0007669"/>
    <property type="project" value="TreeGrafter"/>
</dbReference>
<dbReference type="GO" id="GO:0005829">
    <property type="term" value="C:cytosol"/>
    <property type="evidence" value="ECO:0007669"/>
    <property type="project" value="TreeGrafter"/>
</dbReference>
<feature type="modified residue" description="4-aspartylphosphate" evidence="2">
    <location>
        <position position="59"/>
    </location>
</feature>
<dbReference type="GO" id="GO:0000976">
    <property type="term" value="F:transcription cis-regulatory region binding"/>
    <property type="evidence" value="ECO:0007669"/>
    <property type="project" value="TreeGrafter"/>
</dbReference>
<evidence type="ECO:0000313" key="5">
    <source>
        <dbReference type="EMBL" id="SDL58511.1"/>
    </source>
</evidence>
<dbReference type="GO" id="GO:0006355">
    <property type="term" value="P:regulation of DNA-templated transcription"/>
    <property type="evidence" value="ECO:0007669"/>
    <property type="project" value="TreeGrafter"/>
</dbReference>
<dbReference type="Pfam" id="PF00072">
    <property type="entry name" value="Response_reg"/>
    <property type="match status" value="1"/>
</dbReference>
<reference evidence="6" key="1">
    <citation type="submission" date="2016-10" db="EMBL/GenBank/DDBJ databases">
        <authorList>
            <person name="Varghese N."/>
            <person name="Submissions S."/>
        </authorList>
    </citation>
    <scope>NUCLEOTIDE SEQUENCE [LARGE SCALE GENOMIC DNA]</scope>
    <source>
        <strain evidence="6">DSM 16995</strain>
    </source>
</reference>
<dbReference type="PROSITE" id="PS50930">
    <property type="entry name" value="HTH_LYTTR"/>
    <property type="match status" value="1"/>
</dbReference>
<proteinExistence type="predicted"/>
<keyword evidence="2" id="KW-0597">Phosphoprotein</keyword>
<dbReference type="InterPro" id="IPR011006">
    <property type="entry name" value="CheY-like_superfamily"/>
</dbReference>
<evidence type="ECO:0000259" key="4">
    <source>
        <dbReference type="PROSITE" id="PS50930"/>
    </source>
</evidence>
<dbReference type="InterPro" id="IPR001789">
    <property type="entry name" value="Sig_transdc_resp-reg_receiver"/>
</dbReference>
<dbReference type="PANTHER" id="PTHR48111:SF17">
    <property type="entry name" value="TRANSCRIPTIONAL REGULATORY PROTEIN YPDB"/>
    <property type="match status" value="1"/>
</dbReference>
<feature type="domain" description="Response regulatory" evidence="3">
    <location>
        <begin position="8"/>
        <end position="122"/>
    </location>
</feature>
<name>A0A1G9L985_9BACT</name>
<dbReference type="EMBL" id="FNGA01000006">
    <property type="protein sequence ID" value="SDL58511.1"/>
    <property type="molecule type" value="Genomic_DNA"/>
</dbReference>